<feature type="region of interest" description="Disordered" evidence="1">
    <location>
        <begin position="41"/>
        <end position="80"/>
    </location>
</feature>
<dbReference type="GO" id="GO:0016567">
    <property type="term" value="P:protein ubiquitination"/>
    <property type="evidence" value="ECO:0007669"/>
    <property type="project" value="UniProtKB-UniPathway"/>
</dbReference>
<feature type="region of interest" description="Disordered" evidence="1">
    <location>
        <begin position="1"/>
        <end position="21"/>
    </location>
</feature>
<evidence type="ECO:0000256" key="1">
    <source>
        <dbReference type="SAM" id="MobiDB-lite"/>
    </source>
</evidence>
<gene>
    <name evidence="2" type="ORF">chiPu_0027269</name>
</gene>
<dbReference type="Gene3D" id="3.30.40.10">
    <property type="entry name" value="Zinc/RING finger domain, C3HC4 (zinc finger)"/>
    <property type="match status" value="1"/>
</dbReference>
<protein>
    <submittedName>
        <fullName evidence="2">Uncharacterized protein</fullName>
    </submittedName>
</protein>
<accession>A0A401TK29</accession>
<comment type="caution">
    <text evidence="2">The sequence shown here is derived from an EMBL/GenBank/DDBJ whole genome shotgun (WGS) entry which is preliminary data.</text>
</comment>
<name>A0A401TK29_CHIPU</name>
<evidence type="ECO:0000313" key="2">
    <source>
        <dbReference type="EMBL" id="GCC42973.1"/>
    </source>
</evidence>
<reference evidence="2 3" key="1">
    <citation type="journal article" date="2018" name="Nat. Ecol. Evol.">
        <title>Shark genomes provide insights into elasmobranch evolution and the origin of vertebrates.</title>
        <authorList>
            <person name="Hara Y"/>
            <person name="Yamaguchi K"/>
            <person name="Onimaru K"/>
            <person name="Kadota M"/>
            <person name="Koyanagi M"/>
            <person name="Keeley SD"/>
            <person name="Tatsumi K"/>
            <person name="Tanaka K"/>
            <person name="Motone F"/>
            <person name="Kageyama Y"/>
            <person name="Nozu R"/>
            <person name="Adachi N"/>
            <person name="Nishimura O"/>
            <person name="Nakagawa R"/>
            <person name="Tanegashima C"/>
            <person name="Kiyatake I"/>
            <person name="Matsumoto R"/>
            <person name="Murakumo K"/>
            <person name="Nishida K"/>
            <person name="Terakita A"/>
            <person name="Kuratani S"/>
            <person name="Sato K"/>
            <person name="Hyodo S Kuraku.S."/>
        </authorList>
    </citation>
    <scope>NUCLEOTIDE SEQUENCE [LARGE SCALE GENOMIC DNA]</scope>
</reference>
<sequence length="93" mass="10376">MIRTHPPRSATFDPCQESDGRSCPFCRCEIRGMESIVVEPFQARGGQSRLSEGRRSTSQASALEEGEGEEDEEDEDNFEDVELLVNKLAALNK</sequence>
<dbReference type="UniPathway" id="UPA00143"/>
<dbReference type="SUPFAM" id="SSF57850">
    <property type="entry name" value="RING/U-box"/>
    <property type="match status" value="1"/>
</dbReference>
<dbReference type="EMBL" id="BEZZ01099351">
    <property type="protein sequence ID" value="GCC42973.1"/>
    <property type="molecule type" value="Genomic_DNA"/>
</dbReference>
<evidence type="ECO:0000313" key="3">
    <source>
        <dbReference type="Proteomes" id="UP000287033"/>
    </source>
</evidence>
<feature type="non-terminal residue" evidence="2">
    <location>
        <position position="93"/>
    </location>
</feature>
<keyword evidence="3" id="KW-1185">Reference proteome</keyword>
<dbReference type="Proteomes" id="UP000287033">
    <property type="component" value="Unassembled WGS sequence"/>
</dbReference>
<dbReference type="OrthoDB" id="8932974at2759"/>
<dbReference type="STRING" id="137246.A0A401TK29"/>
<dbReference type="AlphaFoldDB" id="A0A401TK29"/>
<dbReference type="InterPro" id="IPR013083">
    <property type="entry name" value="Znf_RING/FYVE/PHD"/>
</dbReference>
<feature type="compositionally biased region" description="Acidic residues" evidence="1">
    <location>
        <begin position="64"/>
        <end position="80"/>
    </location>
</feature>
<proteinExistence type="predicted"/>
<organism evidence="2 3">
    <name type="scientific">Chiloscyllium punctatum</name>
    <name type="common">Brownbanded bambooshark</name>
    <name type="synonym">Hemiscyllium punctatum</name>
    <dbReference type="NCBI Taxonomy" id="137246"/>
    <lineage>
        <taxon>Eukaryota</taxon>
        <taxon>Metazoa</taxon>
        <taxon>Chordata</taxon>
        <taxon>Craniata</taxon>
        <taxon>Vertebrata</taxon>
        <taxon>Chondrichthyes</taxon>
        <taxon>Elasmobranchii</taxon>
        <taxon>Galeomorphii</taxon>
        <taxon>Galeoidea</taxon>
        <taxon>Orectolobiformes</taxon>
        <taxon>Hemiscylliidae</taxon>
        <taxon>Chiloscyllium</taxon>
    </lineage>
</organism>